<proteinExistence type="predicted"/>
<name>A0ACC5ZBI6_9TELE</name>
<accession>A0ACC5ZBI6</accession>
<gene>
    <name evidence="1" type="ORF">PDJAM_G00125840</name>
</gene>
<sequence>MFEAQSAVVEVNRLCMPITVCHEDDRENSMTVKQKCETLRELSRAPITCMVGTMESLSEEISHLPLLQRHSSLVQISSDNTKGHLESTANGKCKHLESKTLITEMASYCMYRLISLKMVFLLVLIFLSYFAELSNHYSKVMVMVILEKGEKPHSIPWSISCKSNMATEKKMEDIPKMVELYQCPQFGDVPATLPHNTAYRAIVTRVIQAQRHLVHKPILKAVFHNILSSSTMERFVINSFWWLFLENFQPDRKAQDRLFGRIAENYISILTQSSLSSNSGTIFLQDFPSILSQMLFCCFSCCFPQSCCFRDPAFLTALCSTAYQWTGGLCPAPEVYKQWDFEALEANKTSSILQREKKEKENSSLTSIDSVFSSIFLSEPSGSLTAIKKKRMKSPCEVSQAIALYSKNKITTTNHTSTSEVEKAASQNIPGSDLKALTEHRNHTSARESHAVDGHVEVKQCVFNVWGNSPLVQHYINTLRLQQCAACLNVSCLLIFLNSLTADSLTYRDVLRQTACQRRELRSLWARHRQEISSMQQKREDEQNQLLRKRKKILSQRNVVHQLCQLLVPPAKGEEESKTRSEQLLAFSTIIAGIE</sequence>
<evidence type="ECO:0000313" key="1">
    <source>
        <dbReference type="EMBL" id="MCJ8745040.1"/>
    </source>
</evidence>
<dbReference type="EMBL" id="CM040995">
    <property type="protein sequence ID" value="MCJ8745040.1"/>
    <property type="molecule type" value="Genomic_DNA"/>
</dbReference>
<keyword evidence="2" id="KW-1185">Reference proteome</keyword>
<dbReference type="Proteomes" id="UP000830395">
    <property type="component" value="Chromosome 21"/>
</dbReference>
<reference evidence="1" key="1">
    <citation type="submission" date="2020-02" db="EMBL/GenBank/DDBJ databases">
        <title>Genome sequencing of the panga catfish, Pangasius djambal.</title>
        <authorList>
            <person name="Wen M."/>
            <person name="Zahm M."/>
            <person name="Roques C."/>
            <person name="Cabau C."/>
            <person name="Klopp C."/>
            <person name="Donnadieu C."/>
            <person name="Jouanno E."/>
            <person name="Avarre J.-C."/>
            <person name="Campet M."/>
            <person name="Ha T."/>
            <person name="Dugue R."/>
            <person name="Lampietro C."/>
            <person name="Louis A."/>
            <person name="Herpin A."/>
            <person name="Echchiki A."/>
            <person name="Berthelot C."/>
            <person name="Parey E."/>
            <person name="Roest-Crollius H."/>
            <person name="Braasch I."/>
            <person name="Postlethwait J.H."/>
            <person name="Bobe J."/>
            <person name="Montfort J."/>
            <person name="Bouchez O."/>
            <person name="Begum T."/>
            <person name="Schartl M."/>
            <person name="Gustiano R."/>
            <person name="Guiguen Y."/>
        </authorList>
    </citation>
    <scope>NUCLEOTIDE SEQUENCE</scope>
    <source>
        <strain evidence="1">Pdj_M5554</strain>
    </source>
</reference>
<evidence type="ECO:0000313" key="2">
    <source>
        <dbReference type="Proteomes" id="UP000830395"/>
    </source>
</evidence>
<organism evidence="1 2">
    <name type="scientific">Pangasius djambal</name>
    <dbReference type="NCBI Taxonomy" id="1691987"/>
    <lineage>
        <taxon>Eukaryota</taxon>
        <taxon>Metazoa</taxon>
        <taxon>Chordata</taxon>
        <taxon>Craniata</taxon>
        <taxon>Vertebrata</taxon>
        <taxon>Euteleostomi</taxon>
        <taxon>Actinopterygii</taxon>
        <taxon>Neopterygii</taxon>
        <taxon>Teleostei</taxon>
        <taxon>Ostariophysi</taxon>
        <taxon>Siluriformes</taxon>
        <taxon>Pangasiidae</taxon>
        <taxon>Pangasius</taxon>
    </lineage>
</organism>
<protein>
    <submittedName>
        <fullName evidence="1">Uncharacterized protein</fullName>
    </submittedName>
</protein>
<comment type="caution">
    <text evidence="1">The sequence shown here is derived from an EMBL/GenBank/DDBJ whole genome shotgun (WGS) entry which is preliminary data.</text>
</comment>